<evidence type="ECO:0000313" key="2">
    <source>
        <dbReference type="EMBL" id="KOX68274.1"/>
    </source>
</evidence>
<sequence length="542" mass="60797">MFERSYENCNAVSRNFSGNQKFLILSGTVLSNLALLSRCKNCLDTVIRIKVTVLEIRGLFRITIPVELKCHLFQVRDARRKDESLVDVFLVSESLPRLISGALMAATAYPRRWCRSYQLDLSRPRIPQIRVSNSGCAPSVDVLPIFDVKQQSVRNPARMGGPALVEISDSLYNEGRYVYPSDIHGISCPIRPRDTESERTSKCDILVLEEESIRKTRVGQEPAAEDKRKRKTFALQLPVNLVSSATDKLQAIAMFDVEIAPGVAGDPRGAAVRFLTALLLETSDQKSSRKLSNSHDHQVPPSKSLLRKPRRELKAMPGKARTVRRFCKISYQNNSKKLGRKIGKKLKKSSFLVLFYSQICISHTVGNAHILPNDMHPLRVTHSVARKKLMGQSNTCHYTNLNNAHEIAFCWGTGYVGATLRYDMRACKLSGSSHTEAPYRAVLYMRKQGNLMYTACLTLTTRKPSLPLGNISWEGQGVCVRESEKKGDCLDSSSVELMAATPYRRRLLLKLPARPSILAVLPHLFCLTSKIGTSPLKKMKFF</sequence>
<feature type="compositionally biased region" description="Basic and acidic residues" evidence="1">
    <location>
        <begin position="286"/>
        <end position="298"/>
    </location>
</feature>
<proteinExistence type="predicted"/>
<dbReference type="Proteomes" id="UP000053105">
    <property type="component" value="Unassembled WGS sequence"/>
</dbReference>
<reference evidence="2 3" key="1">
    <citation type="submission" date="2015-07" db="EMBL/GenBank/DDBJ databases">
        <title>The genome of Melipona quadrifasciata.</title>
        <authorList>
            <person name="Pan H."/>
            <person name="Kapheim K."/>
        </authorList>
    </citation>
    <scope>NUCLEOTIDE SEQUENCE [LARGE SCALE GENOMIC DNA]</scope>
    <source>
        <strain evidence="2">0111107301</strain>
        <tissue evidence="2">Whole body</tissue>
    </source>
</reference>
<feature type="region of interest" description="Disordered" evidence="1">
    <location>
        <begin position="286"/>
        <end position="314"/>
    </location>
</feature>
<keyword evidence="3" id="KW-1185">Reference proteome</keyword>
<evidence type="ECO:0000313" key="3">
    <source>
        <dbReference type="Proteomes" id="UP000053105"/>
    </source>
</evidence>
<name>A0A0N0U2Y7_9HYME</name>
<evidence type="ECO:0000256" key="1">
    <source>
        <dbReference type="SAM" id="MobiDB-lite"/>
    </source>
</evidence>
<organism evidence="2 3">
    <name type="scientific">Melipona quadrifasciata</name>
    <dbReference type="NCBI Taxonomy" id="166423"/>
    <lineage>
        <taxon>Eukaryota</taxon>
        <taxon>Metazoa</taxon>
        <taxon>Ecdysozoa</taxon>
        <taxon>Arthropoda</taxon>
        <taxon>Hexapoda</taxon>
        <taxon>Insecta</taxon>
        <taxon>Pterygota</taxon>
        <taxon>Neoptera</taxon>
        <taxon>Endopterygota</taxon>
        <taxon>Hymenoptera</taxon>
        <taxon>Apocrita</taxon>
        <taxon>Aculeata</taxon>
        <taxon>Apoidea</taxon>
        <taxon>Anthophila</taxon>
        <taxon>Apidae</taxon>
        <taxon>Melipona</taxon>
    </lineage>
</organism>
<accession>A0A0N0U2Y7</accession>
<dbReference type="AlphaFoldDB" id="A0A0N0U2Y7"/>
<gene>
    <name evidence="2" type="ORF">WN51_07626</name>
</gene>
<protein>
    <submittedName>
        <fullName evidence="2">Uncharacterized protein</fullName>
    </submittedName>
</protein>
<dbReference type="EMBL" id="KQ435943">
    <property type="protein sequence ID" value="KOX68274.1"/>
    <property type="molecule type" value="Genomic_DNA"/>
</dbReference>